<reference evidence="1 2" key="1">
    <citation type="submission" date="2014-12" db="EMBL/GenBank/DDBJ databases">
        <title>Genome sequence of Flavobacterium beibuense RSKm HC5.</title>
        <authorList>
            <person name="Kim J.F."/>
            <person name="Song J.Y."/>
            <person name="Kwak M.-J."/>
            <person name="Lee S.-W."/>
        </authorList>
    </citation>
    <scope>NUCLEOTIDE SEQUENCE [LARGE SCALE GENOMIC DNA]</scope>
    <source>
        <strain evidence="1 2">RSKm HC5</strain>
    </source>
</reference>
<evidence type="ECO:0000313" key="2">
    <source>
        <dbReference type="Proteomes" id="UP000289775"/>
    </source>
</evidence>
<gene>
    <name evidence="1" type="ORF">NU09_1176</name>
</gene>
<dbReference type="AlphaFoldDB" id="A0A444WFL5"/>
<evidence type="ECO:0000313" key="1">
    <source>
        <dbReference type="EMBL" id="RYJ44566.1"/>
    </source>
</evidence>
<sequence length="83" mass="9538">MKNLISQLESLNRLICECEQEIDSLQNLPYYSVFKLEDQRNADITQLTSQLKGYHSQKIILLNQLESSLKFEKAASEQYALAG</sequence>
<name>A0A444WFL5_9FLAO</name>
<dbReference type="RefSeq" id="WP_129750320.1">
    <property type="nucleotide sequence ID" value="NZ_JUIW01000003.1"/>
</dbReference>
<dbReference type="Proteomes" id="UP000289775">
    <property type="component" value="Unassembled WGS sequence"/>
</dbReference>
<dbReference type="EMBL" id="JUIW01000003">
    <property type="protein sequence ID" value="RYJ44566.1"/>
    <property type="molecule type" value="Genomic_DNA"/>
</dbReference>
<dbReference type="OrthoDB" id="1363629at2"/>
<protein>
    <submittedName>
        <fullName evidence="1">Uncharacterized protein</fullName>
    </submittedName>
</protein>
<accession>A0A444WFL5</accession>
<keyword evidence="2" id="KW-1185">Reference proteome</keyword>
<proteinExistence type="predicted"/>
<organism evidence="1 2">
    <name type="scientific">Flavobacterium beibuense</name>
    <dbReference type="NCBI Taxonomy" id="657326"/>
    <lineage>
        <taxon>Bacteria</taxon>
        <taxon>Pseudomonadati</taxon>
        <taxon>Bacteroidota</taxon>
        <taxon>Flavobacteriia</taxon>
        <taxon>Flavobacteriales</taxon>
        <taxon>Flavobacteriaceae</taxon>
        <taxon>Flavobacterium</taxon>
    </lineage>
</organism>
<comment type="caution">
    <text evidence="1">The sequence shown here is derived from an EMBL/GenBank/DDBJ whole genome shotgun (WGS) entry which is preliminary data.</text>
</comment>